<evidence type="ECO:0000256" key="3">
    <source>
        <dbReference type="SAM" id="Phobius"/>
    </source>
</evidence>
<feature type="coiled-coil region" evidence="1">
    <location>
        <begin position="1728"/>
        <end position="1762"/>
    </location>
</feature>
<feature type="coiled-coil region" evidence="1">
    <location>
        <begin position="2271"/>
        <end position="2437"/>
    </location>
</feature>
<accession>A0AAV2AML1</accession>
<feature type="coiled-coil region" evidence="1">
    <location>
        <begin position="751"/>
        <end position="1062"/>
    </location>
</feature>
<keyword evidence="5" id="KW-1185">Reference proteome</keyword>
<feature type="transmembrane region" description="Helical" evidence="3">
    <location>
        <begin position="2759"/>
        <end position="2777"/>
    </location>
</feature>
<dbReference type="Gene3D" id="1.20.5.1000">
    <property type="entry name" value="arf6 gtpase in complex with a specific effector, jip4"/>
    <property type="match status" value="1"/>
</dbReference>
<evidence type="ECO:0000313" key="4">
    <source>
        <dbReference type="EMBL" id="CAL1284535.1"/>
    </source>
</evidence>
<feature type="coiled-coil region" evidence="1">
    <location>
        <begin position="1098"/>
        <end position="1202"/>
    </location>
</feature>
<feature type="coiled-coil region" evidence="1">
    <location>
        <begin position="2068"/>
        <end position="2095"/>
    </location>
</feature>
<feature type="compositionally biased region" description="Basic and acidic residues" evidence="2">
    <location>
        <begin position="2141"/>
        <end position="2150"/>
    </location>
</feature>
<feature type="region of interest" description="Disordered" evidence="2">
    <location>
        <begin position="2126"/>
        <end position="2150"/>
    </location>
</feature>
<dbReference type="PANTHER" id="PTHR18887:SF5">
    <property type="entry name" value="GOLGIN SUBFAMILY B MEMBER 1-LIKE"/>
    <property type="match status" value="1"/>
</dbReference>
<dbReference type="InterPro" id="IPR026202">
    <property type="entry name" value="GOLGB1"/>
</dbReference>
<dbReference type="Gene3D" id="1.10.287.1490">
    <property type="match status" value="2"/>
</dbReference>
<evidence type="ECO:0000313" key="5">
    <source>
        <dbReference type="Proteomes" id="UP001497382"/>
    </source>
</evidence>
<protein>
    <submittedName>
        <fullName evidence="4">Uncharacterized protein</fullName>
    </submittedName>
</protein>
<dbReference type="Proteomes" id="UP001497382">
    <property type="component" value="Unassembled WGS sequence"/>
</dbReference>
<gene>
    <name evidence="4" type="ORF">LARSCL_LOCUS13206</name>
</gene>
<keyword evidence="3" id="KW-0812">Transmembrane</keyword>
<feature type="coiled-coil region" evidence="1">
    <location>
        <begin position="2165"/>
        <end position="2227"/>
    </location>
</feature>
<evidence type="ECO:0000256" key="1">
    <source>
        <dbReference type="SAM" id="Coils"/>
    </source>
</evidence>
<feature type="coiled-coil region" evidence="1">
    <location>
        <begin position="1486"/>
        <end position="1541"/>
    </location>
</feature>
<reference evidence="4 5" key="1">
    <citation type="submission" date="2024-04" db="EMBL/GenBank/DDBJ databases">
        <authorList>
            <person name="Rising A."/>
            <person name="Reimegard J."/>
            <person name="Sonavane S."/>
            <person name="Akerstrom W."/>
            <person name="Nylinder S."/>
            <person name="Hedman E."/>
            <person name="Kallberg Y."/>
        </authorList>
    </citation>
    <scope>NUCLEOTIDE SEQUENCE [LARGE SCALE GENOMIC DNA]</scope>
</reference>
<organism evidence="4 5">
    <name type="scientific">Larinioides sclopetarius</name>
    <dbReference type="NCBI Taxonomy" id="280406"/>
    <lineage>
        <taxon>Eukaryota</taxon>
        <taxon>Metazoa</taxon>
        <taxon>Ecdysozoa</taxon>
        <taxon>Arthropoda</taxon>
        <taxon>Chelicerata</taxon>
        <taxon>Arachnida</taxon>
        <taxon>Araneae</taxon>
        <taxon>Araneomorphae</taxon>
        <taxon>Entelegynae</taxon>
        <taxon>Araneoidea</taxon>
        <taxon>Araneidae</taxon>
        <taxon>Larinioides</taxon>
    </lineage>
</organism>
<feature type="compositionally biased region" description="Basic and acidic residues" evidence="2">
    <location>
        <begin position="19"/>
        <end position="36"/>
    </location>
</feature>
<dbReference type="EMBL" id="CAXIEN010000180">
    <property type="protein sequence ID" value="CAL1284535.1"/>
    <property type="molecule type" value="Genomic_DNA"/>
</dbReference>
<feature type="coiled-coil region" evidence="1">
    <location>
        <begin position="1626"/>
        <end position="1653"/>
    </location>
</feature>
<proteinExistence type="predicted"/>
<feature type="compositionally biased region" description="Basic and acidic residues" evidence="2">
    <location>
        <begin position="89"/>
        <end position="98"/>
    </location>
</feature>
<feature type="coiled-coil region" evidence="1">
    <location>
        <begin position="2653"/>
        <end position="2687"/>
    </location>
</feature>
<feature type="coiled-coil region" evidence="1">
    <location>
        <begin position="1271"/>
        <end position="1460"/>
    </location>
</feature>
<feature type="region of interest" description="Disordered" evidence="2">
    <location>
        <begin position="84"/>
        <end position="119"/>
    </location>
</feature>
<dbReference type="PANTHER" id="PTHR18887">
    <property type="entry name" value="GOLGI-ASSOCIATED PROTEIN GCP360-RELATED"/>
    <property type="match status" value="1"/>
</dbReference>
<feature type="coiled-coil region" evidence="1">
    <location>
        <begin position="346"/>
        <end position="703"/>
    </location>
</feature>
<keyword evidence="3" id="KW-0472">Membrane</keyword>
<evidence type="ECO:0000256" key="2">
    <source>
        <dbReference type="SAM" id="MobiDB-lite"/>
    </source>
</evidence>
<sequence>MWNKLSQAAGLAPVESEDEKAAEKAPDIEDSKERLQQQEILIEQLKNLVRENENRFQEKSKEYDELSSKFQKFKLQSKAKISHLSSQIKEQDKPKKEDCDFDDTSSSDSSDQSRRGKMLLLKRQLEQAKQQLEKKEQESKTIISSFEKRITDLELQLNEKNNLISSLVGEQSKAKEAEAVEKSPKKETNIQEMYAQVVYKDAKIMELNNQILENEKKIMDLQEHVREKDEVLQQRNRAVQLMAEDMSRKGKSVVDELDETREQMKIMQENFSTTESDWKKELDKYKQRISDLENEITEYDKKLKNSEAAIKSIENAKYELSVKNADLQKKIVCVQESAAKQCELYNKEIEGEVEALKKSLEAEKQRAAEMQKTLDESSSQSDNKVLKARVKERTKYKALERELNELKKTAQQKPEEIVELQQRVAELEEEKGSLQLKLMDFEEQVIQIDKLKEENEMLKNSVQEKLNEVQSLGKRINEIQSERDNLEAKFKSLQDNYKQLEEKLHTTTEEKSKLEESFSTLSSAKEEIENNYTQLKEEYSNMQSTYKDVSENLQQLKDQKVTFELKNIELEEIRESDEKTKKELLAEIEQLKESFYSESKPDIQLEKENSALKEELRIQAEKLNDSENRIEELLKNIDKLQEELTSQQQEHSSEIEELDNKIKSLDVDYKKVIQDLESKTKECVEKEKAISELENNYSSVQDQLSHFYSFFGAKDLNDCKNYAIQKAEECANLKKDYDKEVKEKANMLTSVQEKEEELHRCNLKIEKLQSVLENRDAELKSLEMEKSNLLTSMQEKDEELHRFKLKLEKLQSILENRDAELKSLESFVEKLKETVSEKENIISKISSDLEEKISSEKMLTRTVQEKTQLLSNTEQLQRNLELELQTMKETQLAYQEKMKANSSSLLGQITDLETELDALREELTSKTKAIDDLNEAIRNLKKENEVIHSELKEKERLIQEKNSAIENFESLTRCNKDEVNALKQERECIKAEISAKDSQIMELNQKLQHLESELKSYEAELNLLKDELKSKTKDIDDLNELVLSLRNENEKNRSELMEKENSIREKDNAITDYESVDKANKDEINSLKQEIECIKTEILAKDSQITEQNQKFQQLEEELKAKEEDISRVREELQKEIKIRSANEETIQRIKEEKTVLENEKLHSNMSFTEKDEAYKQVLTEKMELESEFLKLQEEKKSLDTLLKEQIQKSDVVNDIINNLSNLITSFDSEAVQDYLIQLSDENSNLKQFAEKYFSRLKKVQTDFYTIVSENDILENKIDEMKIYIREHQARIRELDSTIKTLRMEAHESSENYKSLQMNHEQELCELKHSKTILEKQISEFQMKVDNLTKENNSLRNSQNSSQDEHLLQISALSEEISNCRSELHAANEKIKAYEDDYSKFSQLRASLEDSAKDTKIKEENYEKQIRDLSEANDTLEKKLEQLEAEIKDCREEKTRTEMESIYQNARYVDEMGHFDASCEMFLSHRANAENTIEELRSNVAEYENEKSLFEQSTSELKETVSEKENQIIELQDRLKAQAEKLCDLQSLLDQKLAESEKYKHLIDTQFPCLQNCRQHYYMMVRALLSSFQIDTDISFLEKEEWESVDEFSVKSKNVVDRVVEHSVEVQSLKSVFSSLESKAETMEEENRNLMSQCQILRNFLTGLSDSVKNTLKENDVKFNVILSSFQNKETALEGLKSKILILSEEPSLKKSRILELEAEKNSYLEKLEEGKKYLAEKEQIINTLKEENEGMKKQNIQLVNQYETKIPHLEDLTRKYSDLCESSALQENELQSAHARIQEFHTLMSSKDVEIIQIKQELETSKDALNTLQSELSSAHSNISTLQNEIKQLSKQINDFEEESRILESSNNVSNGLQVEVENLKRELSFCEEQKNYLQQHIDNANSQLQAVLAEKANLESTVEQMQHRLDNLNEINLNLSNSLEESKLLIEQNEEKINNLEEQHSNYVSMHEKVCQELNSLRSSKSESESKERMELTNKIGLLEKTKDNLKNTLIKLNSFVSNVDMPDSDFPCIDLEDETLKNIISELQECLLQNRKHFNDKIISLQSKFEETESKNKQICEELEKVKKELMASQKAQHVEVDAVKTTEVITPISREVKVDANVFQQAASKDMPPSEPGATSEHSDPSQKREVDEYKIKFARVLSKLKLFKDKNEKLTIEAQELKKQISELEEAKLKSSRREQALVADLNKAANENEELRSALRSVDEKHRSEFGKANDQIVQLKERNSILDEECCRIRKELQEYKHTWEQANVSYELQKEDNERLREKLKEMTEQSGELKSKISELNNQLMQLKNENVHLHQEAGNLREHANMLLSDNDTYQDLIEKLTSSKASLEQKLSNLNEKFNAEFKNLQRQHELELQNLKAEPKEIADMEQPKELERELISLKEMCSEMQQHIEKLEKERNISIRNQNLLEKEKVYLQHQLLEKVDELQKTKNCLDDIVKNKTSGPEIMSNIQSSTSSSNETLVLEISELKEENGNLKSQLNSVVQELNLTKENFEIMKQDFCNKENYYVDRIKLFETQQQGSLEVAVSIPHDQNNVSDAVRLENELQQAMSSLHKQGLRCEELSLEVSKLLEERNILRWKLQQYGPSNVEAKSQSEIDSGASSSDLISVKVESPSTNQEVAALHASRLMESEKTCQQLRQANEALDRALITERDQKKMIEEELDLAKEHLTEEAKASDEYQILLGEINEPEFFAETNFSVSRNIRPYVYRLRRWLRGRRNYLCRTVKSRNYPQLVYIFYIFFIHIWLLTCVFS</sequence>
<feature type="coiled-coil region" evidence="1">
    <location>
        <begin position="2484"/>
        <end position="2511"/>
    </location>
</feature>
<feature type="coiled-coil region" evidence="1">
    <location>
        <begin position="257"/>
        <end position="316"/>
    </location>
</feature>
<name>A0AAV2AML1_9ARAC</name>
<keyword evidence="1" id="KW-0175">Coiled coil</keyword>
<feature type="region of interest" description="Disordered" evidence="2">
    <location>
        <begin position="1"/>
        <end position="36"/>
    </location>
</feature>
<feature type="coiled-coil region" evidence="1">
    <location>
        <begin position="1812"/>
        <end position="2011"/>
    </location>
</feature>
<comment type="caution">
    <text evidence="4">The sequence shown here is derived from an EMBL/GenBank/DDBJ whole genome shotgun (WGS) entry which is preliminary data.</text>
</comment>
<keyword evidence="3" id="KW-1133">Transmembrane helix</keyword>
<dbReference type="GO" id="GO:0005794">
    <property type="term" value="C:Golgi apparatus"/>
    <property type="evidence" value="ECO:0007669"/>
    <property type="project" value="InterPro"/>
</dbReference>